<dbReference type="HOGENOM" id="CLU_2651211_0_0_7"/>
<reference evidence="3" key="1">
    <citation type="submission" date="2005-10" db="EMBL/GenBank/DDBJ databases">
        <title>Complete sequence of Pelobacter carbinolicus DSM 2380.</title>
        <authorList>
            <person name="Copeland A."/>
            <person name="Lucas S."/>
            <person name="Lapidus A."/>
            <person name="Barry K."/>
            <person name="Detter J.C."/>
            <person name="Glavina T."/>
            <person name="Hammon N."/>
            <person name="Israni S."/>
            <person name="Pitluck S."/>
            <person name="Chertkov O."/>
            <person name="Schmutz J."/>
            <person name="Larimer F."/>
            <person name="Land M."/>
            <person name="Kyrpides N."/>
            <person name="Ivanova N."/>
            <person name="Richardson P."/>
        </authorList>
    </citation>
    <scope>NUCLEOTIDE SEQUENCE [LARGE SCALE GENOMIC DNA]</scope>
    <source>
        <strain evidence="3">DSM 2380 / NBRC 103641 / GraBd1</strain>
    </source>
</reference>
<name>Q0C6V7_SYNC1</name>
<sequence length="76" mass="8433">METNSRGRESSRQNPGRPDRYIAEIRSGSCCKIRNMRCSEDGILEWGSGTTASDRRTGCRFATPLDTMFKSGSVTP</sequence>
<keyword evidence="3" id="KW-1185">Reference proteome</keyword>
<protein>
    <submittedName>
        <fullName evidence="2">Uncharacterized protein</fullName>
    </submittedName>
</protein>
<dbReference type="KEGG" id="pca:Pcar_3210"/>
<evidence type="ECO:0000256" key="1">
    <source>
        <dbReference type="SAM" id="MobiDB-lite"/>
    </source>
</evidence>
<organism evidence="2 3">
    <name type="scientific">Syntrophotalea carbinolica (strain DSM 2380 / NBRC 103641 / GraBd1)</name>
    <name type="common">Pelobacter carbinolicus</name>
    <dbReference type="NCBI Taxonomy" id="338963"/>
    <lineage>
        <taxon>Bacteria</taxon>
        <taxon>Pseudomonadati</taxon>
        <taxon>Thermodesulfobacteriota</taxon>
        <taxon>Desulfuromonadia</taxon>
        <taxon>Desulfuromonadales</taxon>
        <taxon>Syntrophotaleaceae</taxon>
        <taxon>Syntrophotalea</taxon>
    </lineage>
</organism>
<gene>
    <name evidence="2" type="ordered locus">Pcar_3210</name>
</gene>
<evidence type="ECO:0000313" key="2">
    <source>
        <dbReference type="EMBL" id="ABI81830.1"/>
    </source>
</evidence>
<dbReference type="EMBL" id="CP000142">
    <property type="protein sequence ID" value="ABI81830.1"/>
    <property type="molecule type" value="Genomic_DNA"/>
</dbReference>
<dbReference type="Proteomes" id="UP000002534">
    <property type="component" value="Chromosome"/>
</dbReference>
<reference evidence="2 3" key="2">
    <citation type="journal article" date="2012" name="BMC Genomics">
        <title>The genome of Pelobacter carbinolicus reveals surprising metabolic capabilities and physiological features.</title>
        <authorList>
            <person name="Aklujkar M."/>
            <person name="Haveman S.A."/>
            <person name="Didonato R.Jr."/>
            <person name="Chertkov O."/>
            <person name="Han C.S."/>
            <person name="Land M.L."/>
            <person name="Brown P."/>
            <person name="Lovley D.R."/>
        </authorList>
    </citation>
    <scope>NUCLEOTIDE SEQUENCE [LARGE SCALE GENOMIC DNA]</scope>
    <source>
        <strain evidence="3">DSM 2380 / NBRC 103641 / GraBd1</strain>
    </source>
</reference>
<dbReference type="AlphaFoldDB" id="Q0C6V7"/>
<feature type="region of interest" description="Disordered" evidence="1">
    <location>
        <begin position="1"/>
        <end position="20"/>
    </location>
</feature>
<evidence type="ECO:0000313" key="3">
    <source>
        <dbReference type="Proteomes" id="UP000002534"/>
    </source>
</evidence>
<proteinExistence type="predicted"/>
<accession>Q0C6V7</accession>